<evidence type="ECO:0000313" key="2">
    <source>
        <dbReference type="EMBL" id="KAH0576584.1"/>
    </source>
</evidence>
<protein>
    <submittedName>
        <fullName evidence="1">Uncharacterized protein</fullName>
    </submittedName>
</protein>
<sequence length="210" mass="24669">MEISAECRALEAKLRGFVEPNIYINPDVYTDAEPKQLIILVQKIINSVSLNLHQILIDEAIFTPLNHFKDDQWYNIFANFIQKHQKQIKSVYFSILPYEQWKRKSFSAMKIRMIGVFVDILKLVSKNHFRTKVEENQLDAAERFSSHQKQENNTLDMLCQQKIQIGPEFIMIQNKMLEAIQRLDAKVDDLWSRVGNIEGIVKNIYVELIK</sequence>
<dbReference type="Proteomes" id="UP000018208">
    <property type="component" value="Unassembled WGS sequence"/>
</dbReference>
<organism evidence="1">
    <name type="scientific">Spironucleus salmonicida</name>
    <dbReference type="NCBI Taxonomy" id="348837"/>
    <lineage>
        <taxon>Eukaryota</taxon>
        <taxon>Metamonada</taxon>
        <taxon>Diplomonadida</taxon>
        <taxon>Hexamitidae</taxon>
        <taxon>Hexamitinae</taxon>
        <taxon>Spironucleus</taxon>
    </lineage>
</organism>
<dbReference type="OrthoDB" id="10608999at2759"/>
<evidence type="ECO:0000313" key="1">
    <source>
        <dbReference type="EMBL" id="EST45693.1"/>
    </source>
</evidence>
<reference evidence="1 2" key="1">
    <citation type="journal article" date="2014" name="PLoS Genet.">
        <title>The Genome of Spironucleus salmonicida Highlights a Fish Pathogen Adapted to Fluctuating Environments.</title>
        <authorList>
            <person name="Xu F."/>
            <person name="Jerlstrom-Hultqvist J."/>
            <person name="Einarsson E."/>
            <person name="Astvaldsson A."/>
            <person name="Svard S.G."/>
            <person name="Andersson J.O."/>
        </authorList>
    </citation>
    <scope>NUCLEOTIDE SEQUENCE</scope>
    <source>
        <strain evidence="2">ATCC 50377</strain>
    </source>
</reference>
<name>V6LN91_9EUKA</name>
<gene>
    <name evidence="1" type="ORF">SS50377_14264</name>
    <name evidence="2" type="ORF">SS50377_22148</name>
</gene>
<keyword evidence="3" id="KW-1185">Reference proteome</keyword>
<dbReference type="AlphaFoldDB" id="V6LN91"/>
<dbReference type="EMBL" id="KI546089">
    <property type="protein sequence ID" value="EST45693.1"/>
    <property type="molecule type" value="Genomic_DNA"/>
</dbReference>
<dbReference type="EMBL" id="AUWU02000002">
    <property type="protein sequence ID" value="KAH0576584.1"/>
    <property type="molecule type" value="Genomic_DNA"/>
</dbReference>
<accession>V6LN91</accession>
<reference evidence="2" key="2">
    <citation type="submission" date="2020-12" db="EMBL/GenBank/DDBJ databases">
        <title>New Spironucleus salmonicida genome in near-complete chromosomes.</title>
        <authorList>
            <person name="Xu F."/>
            <person name="Kurt Z."/>
            <person name="Jimenez-Gonzalez A."/>
            <person name="Astvaldsson A."/>
            <person name="Andersson J.O."/>
            <person name="Svard S.G."/>
        </authorList>
    </citation>
    <scope>NUCLEOTIDE SEQUENCE</scope>
    <source>
        <strain evidence="2">ATCC 50377</strain>
    </source>
</reference>
<proteinExistence type="predicted"/>
<evidence type="ECO:0000313" key="3">
    <source>
        <dbReference type="Proteomes" id="UP000018208"/>
    </source>
</evidence>
<dbReference type="VEuPathDB" id="GiardiaDB:SS50377_22148"/>